<feature type="transmembrane region" description="Helical" evidence="6">
    <location>
        <begin position="34"/>
        <end position="55"/>
    </location>
</feature>
<evidence type="ECO:0000256" key="2">
    <source>
        <dbReference type="ARBA" id="ARBA00022692"/>
    </source>
</evidence>
<evidence type="ECO:0000313" key="9">
    <source>
        <dbReference type="Proteomes" id="UP000242427"/>
    </source>
</evidence>
<evidence type="ECO:0000259" key="7">
    <source>
        <dbReference type="Pfam" id="PF13515"/>
    </source>
</evidence>
<name>A0A9X7PJS5_9ACTN</name>
<dbReference type="AlphaFoldDB" id="A0A9X7PJS5"/>
<dbReference type="RefSeq" id="WP_106673667.1">
    <property type="nucleotide sequence ID" value="NZ_PXWG01000001.1"/>
</dbReference>
<reference evidence="8 9" key="1">
    <citation type="submission" date="2018-03" db="EMBL/GenBank/DDBJ databases">
        <title>Chitinolytic properties of Streptosporangium nondiastaticum TBG75A20.</title>
        <authorList>
            <person name="Gayathri V."/>
            <person name="Shiburaj S."/>
        </authorList>
    </citation>
    <scope>NUCLEOTIDE SEQUENCE [LARGE SCALE GENOMIC DNA]</scope>
    <source>
        <strain evidence="8 9">TBG75A20</strain>
    </source>
</reference>
<feature type="transmembrane region" description="Helical" evidence="6">
    <location>
        <begin position="85"/>
        <end position="102"/>
    </location>
</feature>
<keyword evidence="3 6" id="KW-1133">Transmembrane helix</keyword>
<evidence type="ECO:0000256" key="3">
    <source>
        <dbReference type="ARBA" id="ARBA00022989"/>
    </source>
</evidence>
<protein>
    <recommendedName>
        <fullName evidence="7">Integral membrane bound transporter domain-containing protein</fullName>
    </recommendedName>
</protein>
<keyword evidence="2 6" id="KW-0812">Transmembrane</keyword>
<evidence type="ECO:0000256" key="6">
    <source>
        <dbReference type="SAM" id="Phobius"/>
    </source>
</evidence>
<evidence type="ECO:0000256" key="5">
    <source>
        <dbReference type="SAM" id="MobiDB-lite"/>
    </source>
</evidence>
<dbReference type="EMBL" id="PXWG01000001">
    <property type="protein sequence ID" value="PSJ30472.1"/>
    <property type="molecule type" value="Genomic_DNA"/>
</dbReference>
<dbReference type="GO" id="GO:0016020">
    <property type="term" value="C:membrane"/>
    <property type="evidence" value="ECO:0007669"/>
    <property type="project" value="UniProtKB-SubCell"/>
</dbReference>
<dbReference type="InterPro" id="IPR049453">
    <property type="entry name" value="Memb_transporter_dom"/>
</dbReference>
<feature type="transmembrane region" description="Helical" evidence="6">
    <location>
        <begin position="61"/>
        <end position="78"/>
    </location>
</feature>
<dbReference type="Proteomes" id="UP000242427">
    <property type="component" value="Unassembled WGS sequence"/>
</dbReference>
<evidence type="ECO:0000256" key="1">
    <source>
        <dbReference type="ARBA" id="ARBA00004141"/>
    </source>
</evidence>
<sequence>MSAARARCRASATAAAARFSTPGRRLHRPSRSELAVAARILVCATVAWYACVLLGTSDDPVPAALPCVLLLSGSLAVAPRLAYQRVGGVVLGAVLSVAVLRVMPHSTFAFPLVVVLGIAGSLLLRHDGVPDRQVVITSILIFGVPVAGYPEARVLETLVGAAVVILLAPLLRPPDPVRLLADGLDAYRRDVTALLRGTAEETAAGRVEPPTDRALALGERPHALAVQLSRARRALRRPAVRRHRSARDAALAELGDRIELAQRTSITLRSFAEELQARAHRPVDVPLDRAVRALAPLIDATRRALDAALSGHDASTALRAANLVERRHRTDYPSPRDACLRSGLRLTNAAVADYDRRRQRGDDGTSGAPGRQT</sequence>
<keyword evidence="4 6" id="KW-0472">Membrane</keyword>
<evidence type="ECO:0000256" key="4">
    <source>
        <dbReference type="ARBA" id="ARBA00023136"/>
    </source>
</evidence>
<organism evidence="8 9">
    <name type="scientific">Streptosporangium nondiastaticum</name>
    <dbReference type="NCBI Taxonomy" id="35764"/>
    <lineage>
        <taxon>Bacteria</taxon>
        <taxon>Bacillati</taxon>
        <taxon>Actinomycetota</taxon>
        <taxon>Actinomycetes</taxon>
        <taxon>Streptosporangiales</taxon>
        <taxon>Streptosporangiaceae</taxon>
        <taxon>Streptosporangium</taxon>
    </lineage>
</organism>
<feature type="transmembrane region" description="Helical" evidence="6">
    <location>
        <begin position="108"/>
        <end position="124"/>
    </location>
</feature>
<feature type="region of interest" description="Disordered" evidence="5">
    <location>
        <begin position="352"/>
        <end position="373"/>
    </location>
</feature>
<proteinExistence type="predicted"/>
<comment type="subcellular location">
    <subcellularLocation>
        <location evidence="1">Membrane</location>
        <topology evidence="1">Multi-pass membrane protein</topology>
    </subcellularLocation>
</comment>
<accession>A0A9X7PJS5</accession>
<comment type="caution">
    <text evidence="8">The sequence shown here is derived from an EMBL/GenBank/DDBJ whole genome shotgun (WGS) entry which is preliminary data.</text>
</comment>
<keyword evidence="9" id="KW-1185">Reference proteome</keyword>
<dbReference type="Pfam" id="PF13515">
    <property type="entry name" value="FUSC_2"/>
    <property type="match status" value="1"/>
</dbReference>
<feature type="domain" description="Integral membrane bound transporter" evidence="7">
    <location>
        <begin position="47"/>
        <end position="166"/>
    </location>
</feature>
<gene>
    <name evidence="8" type="ORF">B7P34_00105</name>
</gene>
<feature type="compositionally biased region" description="Basic and acidic residues" evidence="5">
    <location>
        <begin position="353"/>
        <end position="363"/>
    </location>
</feature>
<evidence type="ECO:0000313" key="8">
    <source>
        <dbReference type="EMBL" id="PSJ30472.1"/>
    </source>
</evidence>